<accession>A0A699H6D2</accession>
<feature type="coiled-coil region" evidence="1">
    <location>
        <begin position="78"/>
        <end position="105"/>
    </location>
</feature>
<evidence type="ECO:0000256" key="2">
    <source>
        <dbReference type="SAM" id="MobiDB-lite"/>
    </source>
</evidence>
<gene>
    <name evidence="3" type="ORF">Tci_289484</name>
</gene>
<comment type="caution">
    <text evidence="3">The sequence shown here is derived from an EMBL/GenBank/DDBJ whole genome shotgun (WGS) entry which is preliminary data.</text>
</comment>
<feature type="region of interest" description="Disordered" evidence="2">
    <location>
        <begin position="165"/>
        <end position="193"/>
    </location>
</feature>
<evidence type="ECO:0000313" key="3">
    <source>
        <dbReference type="EMBL" id="GEX17509.1"/>
    </source>
</evidence>
<dbReference type="EMBL" id="BKCJ010093499">
    <property type="protein sequence ID" value="GEX17509.1"/>
    <property type="molecule type" value="Genomic_DNA"/>
</dbReference>
<proteinExistence type="predicted"/>
<feature type="compositionally biased region" description="Polar residues" evidence="2">
    <location>
        <begin position="175"/>
        <end position="190"/>
    </location>
</feature>
<reference evidence="3" key="1">
    <citation type="journal article" date="2019" name="Sci. Rep.">
        <title>Draft genome of Tanacetum cinerariifolium, the natural source of mosquito coil.</title>
        <authorList>
            <person name="Yamashiro T."/>
            <person name="Shiraishi A."/>
            <person name="Satake H."/>
            <person name="Nakayama K."/>
        </authorList>
    </citation>
    <scope>NUCLEOTIDE SEQUENCE</scope>
</reference>
<keyword evidence="1" id="KW-0175">Coiled coil</keyword>
<organism evidence="3">
    <name type="scientific">Tanacetum cinerariifolium</name>
    <name type="common">Dalmatian daisy</name>
    <name type="synonym">Chrysanthemum cinerariifolium</name>
    <dbReference type="NCBI Taxonomy" id="118510"/>
    <lineage>
        <taxon>Eukaryota</taxon>
        <taxon>Viridiplantae</taxon>
        <taxon>Streptophyta</taxon>
        <taxon>Embryophyta</taxon>
        <taxon>Tracheophyta</taxon>
        <taxon>Spermatophyta</taxon>
        <taxon>Magnoliopsida</taxon>
        <taxon>eudicotyledons</taxon>
        <taxon>Gunneridae</taxon>
        <taxon>Pentapetalae</taxon>
        <taxon>asterids</taxon>
        <taxon>campanulids</taxon>
        <taxon>Asterales</taxon>
        <taxon>Asteraceae</taxon>
        <taxon>Asteroideae</taxon>
        <taxon>Anthemideae</taxon>
        <taxon>Anthemidinae</taxon>
        <taxon>Tanacetum</taxon>
    </lineage>
</organism>
<evidence type="ECO:0000256" key="1">
    <source>
        <dbReference type="SAM" id="Coils"/>
    </source>
</evidence>
<name>A0A699H6D2_TANCI</name>
<protein>
    <submittedName>
        <fullName evidence="3">Uncharacterized protein</fullName>
    </submittedName>
</protein>
<sequence length="246" mass="28027">MMKKSSSLENEPCYSKDCKKNSETLNKKITDLSDKLFDANNMIYHYKLALAQVESRLVEYKEREVKYCEKIRTLEFHNESHNKCIEILKKKLVTLKEEKEGVDGKLAGLLKASKDLDNLIESQRSDKYKDGLGYSVVPPPPTQLYQSSKKDLSWTGLPECADDTVTDYSRPLPTVESTSGDDQNRNSSTFKKGESTHSILSKLAVKFVKAAERSTTIKVETVKKPSVRYAKLYRKPSKKSTVRENQ</sequence>
<dbReference type="AlphaFoldDB" id="A0A699H6D2"/>